<feature type="transmembrane region" description="Helical" evidence="1">
    <location>
        <begin position="145"/>
        <end position="163"/>
    </location>
</feature>
<reference evidence="2 3" key="1">
    <citation type="submission" date="2017-09" db="EMBL/GenBank/DDBJ databases">
        <title>Depth-based differentiation of microbial function through sediment-hosted aquifers and enrichment of novel symbionts in the deep terrestrial subsurface.</title>
        <authorList>
            <person name="Probst A.J."/>
            <person name="Ladd B."/>
            <person name="Jarett J.K."/>
            <person name="Geller-Mcgrath D.E."/>
            <person name="Sieber C.M."/>
            <person name="Emerson J.B."/>
            <person name="Anantharaman K."/>
            <person name="Thomas B.C."/>
            <person name="Malmstrom R."/>
            <person name="Stieglmeier M."/>
            <person name="Klingl A."/>
            <person name="Woyke T."/>
            <person name="Ryan C.M."/>
            <person name="Banfield J.F."/>
        </authorList>
    </citation>
    <scope>NUCLEOTIDE SEQUENCE [LARGE SCALE GENOMIC DNA]</scope>
    <source>
        <strain evidence="2">CG11_big_fil_rev_8_21_14_0_20_39_34</strain>
    </source>
</reference>
<evidence type="ECO:0000313" key="2">
    <source>
        <dbReference type="EMBL" id="PIR03955.1"/>
    </source>
</evidence>
<keyword evidence="1" id="KW-0472">Membrane</keyword>
<dbReference type="Proteomes" id="UP000229600">
    <property type="component" value="Unassembled WGS sequence"/>
</dbReference>
<feature type="transmembrane region" description="Helical" evidence="1">
    <location>
        <begin position="175"/>
        <end position="194"/>
    </location>
</feature>
<organism evidence="2 3">
    <name type="scientific">Candidatus Magasanikbacteria bacterium CG11_big_fil_rev_8_21_14_0_20_39_34</name>
    <dbReference type="NCBI Taxonomy" id="1974653"/>
    <lineage>
        <taxon>Bacteria</taxon>
        <taxon>Candidatus Magasanikiibacteriota</taxon>
    </lineage>
</organism>
<keyword evidence="1" id="KW-0812">Transmembrane</keyword>
<dbReference type="AlphaFoldDB" id="A0A2H0N764"/>
<sequence>MAKKFTSEYSLRHELIKILLERGYPEESLNLEWRKGTVIYDLAIVDPKSGELIAIFEFKLEHKFIFTTERLRKKLSKFATLDITTPVPLYIVSATDGGEEFSISKVLYQSKDLSVPEFVQVKELPDFETLKSKVIAGKKKVYRDWFRIKSTVIGWLLLILFILDWSSITSITNERLLLLGIIIGLFLAPDVYRLKILGFEIERHK</sequence>
<gene>
    <name evidence="2" type="ORF">COV59_02110</name>
</gene>
<name>A0A2H0N764_9BACT</name>
<evidence type="ECO:0000256" key="1">
    <source>
        <dbReference type="SAM" id="Phobius"/>
    </source>
</evidence>
<accession>A0A2H0N764</accession>
<proteinExistence type="predicted"/>
<protein>
    <recommendedName>
        <fullName evidence="4">Type I restriction enzyme R protein N-terminal domain-containing protein</fullName>
    </recommendedName>
</protein>
<dbReference type="EMBL" id="PCWN01000007">
    <property type="protein sequence ID" value="PIR03955.1"/>
    <property type="molecule type" value="Genomic_DNA"/>
</dbReference>
<evidence type="ECO:0008006" key="4">
    <source>
        <dbReference type="Google" id="ProtNLM"/>
    </source>
</evidence>
<keyword evidence="1" id="KW-1133">Transmembrane helix</keyword>
<comment type="caution">
    <text evidence="2">The sequence shown here is derived from an EMBL/GenBank/DDBJ whole genome shotgun (WGS) entry which is preliminary data.</text>
</comment>
<evidence type="ECO:0000313" key="3">
    <source>
        <dbReference type="Proteomes" id="UP000229600"/>
    </source>
</evidence>